<feature type="region of interest" description="Disordered" evidence="1">
    <location>
        <begin position="182"/>
        <end position="219"/>
    </location>
</feature>
<accession>A0A919TMW6</accession>
<reference evidence="3" key="1">
    <citation type="submission" date="2021-01" db="EMBL/GenBank/DDBJ databases">
        <title>Whole genome shotgun sequence of Actinoplanes siamensis NBRC 109076.</title>
        <authorList>
            <person name="Komaki H."/>
            <person name="Tamura T."/>
        </authorList>
    </citation>
    <scope>NUCLEOTIDE SEQUENCE</scope>
    <source>
        <strain evidence="3">NBRC 109076</strain>
    </source>
</reference>
<feature type="transmembrane region" description="Helical" evidence="2">
    <location>
        <begin position="150"/>
        <end position="174"/>
    </location>
</feature>
<evidence type="ECO:0000256" key="1">
    <source>
        <dbReference type="SAM" id="MobiDB-lite"/>
    </source>
</evidence>
<keyword evidence="2" id="KW-0812">Transmembrane</keyword>
<keyword evidence="2" id="KW-1133">Transmembrane helix</keyword>
<proteinExistence type="predicted"/>
<dbReference type="RefSeq" id="WP_203683053.1">
    <property type="nucleotide sequence ID" value="NZ_BOMW01000052.1"/>
</dbReference>
<protein>
    <submittedName>
        <fullName evidence="3">Uncharacterized protein</fullName>
    </submittedName>
</protein>
<evidence type="ECO:0000313" key="3">
    <source>
        <dbReference type="EMBL" id="GIF07658.1"/>
    </source>
</evidence>
<keyword evidence="2" id="KW-0472">Membrane</keyword>
<dbReference type="EMBL" id="BOMW01000052">
    <property type="protein sequence ID" value="GIF07658.1"/>
    <property type="molecule type" value="Genomic_DNA"/>
</dbReference>
<gene>
    <name evidence="3" type="ORF">Asi03nite_51960</name>
</gene>
<name>A0A919TMW6_9ACTN</name>
<feature type="transmembrane region" description="Helical" evidence="2">
    <location>
        <begin position="80"/>
        <end position="98"/>
    </location>
</feature>
<dbReference type="Proteomes" id="UP000629619">
    <property type="component" value="Unassembled WGS sequence"/>
</dbReference>
<dbReference type="AlphaFoldDB" id="A0A919TMW6"/>
<comment type="caution">
    <text evidence="3">The sequence shown here is derived from an EMBL/GenBank/DDBJ whole genome shotgun (WGS) entry which is preliminary data.</text>
</comment>
<sequence>MSETGSGSVVEFGQSRGFLRDLWTDRRVAPLIAGLGGVAAFVSLISEWQVTTVDGLVYGADEVGETKMLPADLFDLGGGGAAYVGGLLVLAVTVVLAVSGPRAGRRYARLSGLSAGGVLFALLLAMIQLLGEQSRLISRFYTIEVDAEHLRVALGRGLWCALAGVAAAMIALWLSGSARERPAKPAEPADPEMAEPLELSITPAEPFVFTPDNRDIPLR</sequence>
<keyword evidence="4" id="KW-1185">Reference proteome</keyword>
<feature type="transmembrane region" description="Helical" evidence="2">
    <location>
        <begin position="110"/>
        <end position="130"/>
    </location>
</feature>
<organism evidence="3 4">
    <name type="scientific">Actinoplanes siamensis</name>
    <dbReference type="NCBI Taxonomy" id="1223317"/>
    <lineage>
        <taxon>Bacteria</taxon>
        <taxon>Bacillati</taxon>
        <taxon>Actinomycetota</taxon>
        <taxon>Actinomycetes</taxon>
        <taxon>Micromonosporales</taxon>
        <taxon>Micromonosporaceae</taxon>
        <taxon>Actinoplanes</taxon>
    </lineage>
</organism>
<evidence type="ECO:0000256" key="2">
    <source>
        <dbReference type="SAM" id="Phobius"/>
    </source>
</evidence>
<evidence type="ECO:0000313" key="4">
    <source>
        <dbReference type="Proteomes" id="UP000629619"/>
    </source>
</evidence>
<feature type="transmembrane region" description="Helical" evidence="2">
    <location>
        <begin position="28"/>
        <end position="46"/>
    </location>
</feature>